<dbReference type="OrthoDB" id="9792163at2"/>
<proteinExistence type="inferred from homology"/>
<evidence type="ECO:0000256" key="3">
    <source>
        <dbReference type="ARBA" id="ARBA00022679"/>
    </source>
</evidence>
<evidence type="ECO:0000256" key="4">
    <source>
        <dbReference type="ARBA" id="ARBA00044517"/>
    </source>
</evidence>
<keyword evidence="9" id="KW-1185">Reference proteome</keyword>
<dbReference type="EMBL" id="PKLZ01000016">
    <property type="protein sequence ID" value="PLW81167.1"/>
    <property type="molecule type" value="Genomic_DNA"/>
</dbReference>
<dbReference type="InterPro" id="IPR051862">
    <property type="entry name" value="GT-like_domain_containing_1"/>
</dbReference>
<dbReference type="SUPFAM" id="SSF53756">
    <property type="entry name" value="UDP-Glycosyltransferase/glycogen phosphorylase"/>
    <property type="match status" value="1"/>
</dbReference>
<dbReference type="InterPro" id="IPR022701">
    <property type="entry name" value="QTMAN_N"/>
</dbReference>
<comment type="caution">
    <text evidence="8">The sequence shown here is derived from an EMBL/GenBank/DDBJ whole genome shotgun (WGS) entry which is preliminary data.</text>
</comment>
<sequence length="352" mass="39059">MGTRRPRAWLLSAYRADSHAAWADWLLASQPQVDWRRLELPGRHFAWRIRGNPLSWLDALPAEAPDLLLATSMVDLATLKGLHPRLAEVPALYYFHENQFAYPLSDRQNHWLEPCMVQLYGGLAADRLLFNSAFNRSSYLEGVATLLTQMPDAVPAGIVERLTQKSELCPVPIAPVSAAAERDPQLVLWNHRWEHDKAPEVFAEAMIALAGEGVPFRLALLGKRPRQVPPALARLREALPERIVADGRLPLDEYRTQLGRAGIAVSTARHEFQGLAMLEAASAGARPLVPDALCYPEQYPPVCRYPEGDSAALVARLRKWLGGDLPPAVDVSPWHADRLAPLWAEVLGTLAT</sequence>
<dbReference type="AlphaFoldDB" id="A0A2N5XYE5"/>
<dbReference type="PANTHER" id="PTHR13615:SF3">
    <property type="entry name" value="GLYCOSYLTRANSFERASE-LIKE DOMAIN-CONTAINING PROTEIN 1"/>
    <property type="match status" value="1"/>
</dbReference>
<dbReference type="Gene3D" id="3.40.50.2000">
    <property type="entry name" value="Glycogen Phosphorylase B"/>
    <property type="match status" value="1"/>
</dbReference>
<keyword evidence="3" id="KW-0808">Transferase</keyword>
<evidence type="ECO:0000259" key="7">
    <source>
        <dbReference type="Pfam" id="PF12038"/>
    </source>
</evidence>
<accession>A0A2N5XYE5</accession>
<evidence type="ECO:0000256" key="5">
    <source>
        <dbReference type="ARBA" id="ARBA00044539"/>
    </source>
</evidence>
<dbReference type="GO" id="GO:0016438">
    <property type="term" value="F:tRNA-queuosine(34) beta-mannosyltransferase activity"/>
    <property type="evidence" value="ECO:0007669"/>
    <property type="project" value="UniProtKB-EC"/>
</dbReference>
<dbReference type="Proteomes" id="UP000234845">
    <property type="component" value="Unassembled WGS sequence"/>
</dbReference>
<name>A0A2N5XYE5_9GAMM</name>
<dbReference type="EC" id="2.4.1.110" evidence="4"/>
<feature type="domain" description="tRNA-queuosine alpha-mannosyltransferase N-terminal" evidence="7">
    <location>
        <begin position="8"/>
        <end position="173"/>
    </location>
</feature>
<evidence type="ECO:0000256" key="2">
    <source>
        <dbReference type="ARBA" id="ARBA00022676"/>
    </source>
</evidence>
<organism evidence="8 9">
    <name type="scientific">Kineobactrum sediminis</name>
    <dbReference type="NCBI Taxonomy" id="1905677"/>
    <lineage>
        <taxon>Bacteria</taxon>
        <taxon>Pseudomonadati</taxon>
        <taxon>Pseudomonadota</taxon>
        <taxon>Gammaproteobacteria</taxon>
        <taxon>Cellvibrionales</taxon>
        <taxon>Halieaceae</taxon>
        <taxon>Kineobactrum</taxon>
    </lineage>
</organism>
<reference evidence="9" key="1">
    <citation type="submission" date="2017-11" db="EMBL/GenBank/DDBJ databases">
        <title>The draft genome sequence of Chromatocurvus sp. F02.</title>
        <authorList>
            <person name="Du Z.-J."/>
            <person name="Chang Y.-Q."/>
        </authorList>
    </citation>
    <scope>NUCLEOTIDE SEQUENCE [LARGE SCALE GENOMIC DNA]</scope>
    <source>
        <strain evidence="9">F02</strain>
    </source>
</reference>
<comment type="catalytic activity">
    <reaction evidence="6">
        <text>queuosine(34) in tRNA(Asp) + GDP-alpha-D-mannose = O-4''-alpha-D-mannosylqueuosine(34) in tRNA(Asp) + GDP + H(+)</text>
        <dbReference type="Rhea" id="RHEA:12885"/>
        <dbReference type="Rhea" id="RHEA-COMP:18572"/>
        <dbReference type="Rhea" id="RHEA-COMP:18581"/>
        <dbReference type="ChEBI" id="CHEBI:15378"/>
        <dbReference type="ChEBI" id="CHEBI:57527"/>
        <dbReference type="ChEBI" id="CHEBI:58189"/>
        <dbReference type="ChEBI" id="CHEBI:194431"/>
        <dbReference type="ChEBI" id="CHEBI:194442"/>
        <dbReference type="EC" id="2.4.1.110"/>
    </reaction>
    <physiologicalReaction direction="left-to-right" evidence="6">
        <dbReference type="Rhea" id="RHEA:12886"/>
    </physiologicalReaction>
</comment>
<evidence type="ECO:0000256" key="6">
    <source>
        <dbReference type="ARBA" id="ARBA00048439"/>
    </source>
</evidence>
<gene>
    <name evidence="8" type="ORF">CWI75_17180</name>
</gene>
<evidence type="ECO:0000313" key="8">
    <source>
        <dbReference type="EMBL" id="PLW81167.1"/>
    </source>
</evidence>
<dbReference type="Pfam" id="PF12038">
    <property type="entry name" value="QTMAN_N"/>
    <property type="match status" value="1"/>
</dbReference>
<protein>
    <recommendedName>
        <fullName evidence="5">tRNA-queuosine alpha-mannosyltransferase</fullName>
        <ecNumber evidence="4">2.4.1.110</ecNumber>
    </recommendedName>
</protein>
<evidence type="ECO:0000313" key="9">
    <source>
        <dbReference type="Proteomes" id="UP000234845"/>
    </source>
</evidence>
<dbReference type="PANTHER" id="PTHR13615">
    <property type="entry name" value="GLYCOSYLTRANSFERASE-LIKE 1"/>
    <property type="match status" value="1"/>
</dbReference>
<keyword evidence="2" id="KW-0328">Glycosyltransferase</keyword>
<comment type="similarity">
    <text evidence="1">Belongs to the glycosyltransferase group 1 family. Glycosyltransferase 4 subfamily.</text>
</comment>
<evidence type="ECO:0000256" key="1">
    <source>
        <dbReference type="ARBA" id="ARBA00009481"/>
    </source>
</evidence>